<feature type="transmembrane region" description="Helical" evidence="13">
    <location>
        <begin position="99"/>
        <end position="120"/>
    </location>
</feature>
<sequence length="216" mass="23439">MEPAWPIPYVPLTTPYALDAFVSFCVAVLLAVLVNAEGQAFGATILGDRRVGAKDRFHFIAFFHLDPLGTINYLLGGFGWPRPVDIDPGRFAHPRLYTFLSRLAGPLANLLLANIAASIVHLFRAVGVDPQVFLMVMGVNLTTAVYNLIPFPPLAAGVLLTTLVAPPGEKTHELLELAGPFLVLALTLLGLIDQRFSLHPWLAPLVQQLVEFLVGP</sequence>
<comment type="subcellular location">
    <subcellularLocation>
        <location evidence="2">Cell membrane</location>
        <topology evidence="2">Multi-pass membrane protein</topology>
    </subcellularLocation>
</comment>
<dbReference type="AlphaFoldDB" id="A0A7C5EN25"/>
<dbReference type="CDD" id="cd06158">
    <property type="entry name" value="S2P-M50_like_1"/>
    <property type="match status" value="1"/>
</dbReference>
<keyword evidence="6 13" id="KW-0812">Transmembrane</keyword>
<evidence type="ECO:0000256" key="8">
    <source>
        <dbReference type="ARBA" id="ARBA00022801"/>
    </source>
</evidence>
<dbReference type="GO" id="GO:0008237">
    <property type="term" value="F:metallopeptidase activity"/>
    <property type="evidence" value="ECO:0007669"/>
    <property type="project" value="UniProtKB-KW"/>
</dbReference>
<evidence type="ECO:0000256" key="11">
    <source>
        <dbReference type="ARBA" id="ARBA00023049"/>
    </source>
</evidence>
<keyword evidence="5 14" id="KW-0645">Protease</keyword>
<dbReference type="InterPro" id="IPR052348">
    <property type="entry name" value="Metallopeptidase_M50B"/>
</dbReference>
<evidence type="ECO:0000256" key="12">
    <source>
        <dbReference type="ARBA" id="ARBA00023136"/>
    </source>
</evidence>
<evidence type="ECO:0000256" key="3">
    <source>
        <dbReference type="ARBA" id="ARBA00007931"/>
    </source>
</evidence>
<evidence type="ECO:0000256" key="2">
    <source>
        <dbReference type="ARBA" id="ARBA00004651"/>
    </source>
</evidence>
<name>A0A7C5EN25_9BACT</name>
<evidence type="ECO:0000256" key="7">
    <source>
        <dbReference type="ARBA" id="ARBA00022723"/>
    </source>
</evidence>
<feature type="transmembrane region" description="Helical" evidence="13">
    <location>
        <begin position="174"/>
        <end position="192"/>
    </location>
</feature>
<dbReference type="InterPro" id="IPR044537">
    <property type="entry name" value="Rip2-like"/>
</dbReference>
<keyword evidence="4" id="KW-1003">Cell membrane</keyword>
<evidence type="ECO:0000256" key="5">
    <source>
        <dbReference type="ARBA" id="ARBA00022670"/>
    </source>
</evidence>
<evidence type="ECO:0000256" key="4">
    <source>
        <dbReference type="ARBA" id="ARBA00022475"/>
    </source>
</evidence>
<keyword evidence="8" id="KW-0378">Hydrolase</keyword>
<dbReference type="GO" id="GO:0046872">
    <property type="term" value="F:metal ion binding"/>
    <property type="evidence" value="ECO:0007669"/>
    <property type="project" value="UniProtKB-KW"/>
</dbReference>
<evidence type="ECO:0000313" key="14">
    <source>
        <dbReference type="EMBL" id="HGZ12437.1"/>
    </source>
</evidence>
<organism evidence="14">
    <name type="scientific">Desulfobacca acetoxidans</name>
    <dbReference type="NCBI Taxonomy" id="60893"/>
    <lineage>
        <taxon>Bacteria</taxon>
        <taxon>Pseudomonadati</taxon>
        <taxon>Thermodesulfobacteriota</taxon>
        <taxon>Desulfobaccia</taxon>
        <taxon>Desulfobaccales</taxon>
        <taxon>Desulfobaccaceae</taxon>
        <taxon>Desulfobacca</taxon>
    </lineage>
</organism>
<accession>A0A7C5EN25</accession>
<reference evidence="14" key="1">
    <citation type="journal article" date="2020" name="mSystems">
        <title>Genome- and Community-Level Interaction Insights into Carbon Utilization and Element Cycling Functions of Hydrothermarchaeota in Hydrothermal Sediment.</title>
        <authorList>
            <person name="Zhou Z."/>
            <person name="Liu Y."/>
            <person name="Xu W."/>
            <person name="Pan J."/>
            <person name="Luo Z.H."/>
            <person name="Li M."/>
        </authorList>
    </citation>
    <scope>NUCLEOTIDE SEQUENCE [LARGE SCALE GENOMIC DNA]</scope>
    <source>
        <strain evidence="14">SpSt-853</strain>
    </source>
</reference>
<keyword evidence="10 13" id="KW-1133">Transmembrane helix</keyword>
<evidence type="ECO:0000256" key="6">
    <source>
        <dbReference type="ARBA" id="ARBA00022692"/>
    </source>
</evidence>
<protein>
    <submittedName>
        <fullName evidence="14">Site-2 protease family protein</fullName>
    </submittedName>
</protein>
<dbReference type="PANTHER" id="PTHR35864">
    <property type="entry name" value="ZINC METALLOPROTEASE MJ0611-RELATED"/>
    <property type="match status" value="1"/>
</dbReference>
<comment type="caution">
    <text evidence="14">The sequence shown here is derived from an EMBL/GenBank/DDBJ whole genome shotgun (WGS) entry which is preliminary data.</text>
</comment>
<keyword evidence="12 13" id="KW-0472">Membrane</keyword>
<dbReference type="GO" id="GO:0006508">
    <property type="term" value="P:proteolysis"/>
    <property type="evidence" value="ECO:0007669"/>
    <property type="project" value="UniProtKB-KW"/>
</dbReference>
<dbReference type="EMBL" id="DTKJ01000064">
    <property type="protein sequence ID" value="HGZ12437.1"/>
    <property type="molecule type" value="Genomic_DNA"/>
</dbReference>
<keyword evidence="11" id="KW-0482">Metalloprotease</keyword>
<keyword evidence="7" id="KW-0479">Metal-binding</keyword>
<evidence type="ECO:0000256" key="10">
    <source>
        <dbReference type="ARBA" id="ARBA00022989"/>
    </source>
</evidence>
<gene>
    <name evidence="14" type="ORF">ENW48_09490</name>
</gene>
<evidence type="ECO:0000256" key="9">
    <source>
        <dbReference type="ARBA" id="ARBA00022833"/>
    </source>
</evidence>
<feature type="transmembrane region" description="Helical" evidence="13">
    <location>
        <begin position="57"/>
        <end position="79"/>
    </location>
</feature>
<evidence type="ECO:0000256" key="1">
    <source>
        <dbReference type="ARBA" id="ARBA00001947"/>
    </source>
</evidence>
<comment type="similarity">
    <text evidence="3">Belongs to the peptidase M50B family.</text>
</comment>
<dbReference type="PANTHER" id="PTHR35864:SF1">
    <property type="entry name" value="ZINC METALLOPROTEASE YWHC-RELATED"/>
    <property type="match status" value="1"/>
</dbReference>
<feature type="transmembrane region" description="Helical" evidence="13">
    <location>
        <begin position="132"/>
        <end position="154"/>
    </location>
</feature>
<feature type="transmembrane region" description="Helical" evidence="13">
    <location>
        <begin position="16"/>
        <end position="36"/>
    </location>
</feature>
<proteinExistence type="inferred from homology"/>
<dbReference type="GO" id="GO:0005886">
    <property type="term" value="C:plasma membrane"/>
    <property type="evidence" value="ECO:0007669"/>
    <property type="project" value="UniProtKB-SubCell"/>
</dbReference>
<comment type="cofactor">
    <cofactor evidence="1">
        <name>Zn(2+)</name>
        <dbReference type="ChEBI" id="CHEBI:29105"/>
    </cofactor>
</comment>
<keyword evidence="9" id="KW-0862">Zinc</keyword>
<evidence type="ECO:0000256" key="13">
    <source>
        <dbReference type="SAM" id="Phobius"/>
    </source>
</evidence>